<dbReference type="Gene3D" id="3.40.50.1820">
    <property type="entry name" value="alpha/beta hydrolase"/>
    <property type="match status" value="1"/>
</dbReference>
<dbReference type="InterPro" id="IPR029058">
    <property type="entry name" value="AB_hydrolase_fold"/>
</dbReference>
<evidence type="ECO:0000256" key="2">
    <source>
        <dbReference type="ARBA" id="ARBA00022487"/>
    </source>
</evidence>
<evidence type="ECO:0000256" key="7">
    <source>
        <dbReference type="ARBA" id="ARBA00023157"/>
    </source>
</evidence>
<name>A0A437R8B6_9BURK</name>
<evidence type="ECO:0000256" key="3">
    <source>
        <dbReference type="ARBA" id="ARBA00022723"/>
    </source>
</evidence>
<keyword evidence="2" id="KW-0719">Serine esterase</keyword>
<comment type="similarity">
    <text evidence="1">Belongs to the tannase family.</text>
</comment>
<accession>A0A437R8B6</accession>
<dbReference type="PANTHER" id="PTHR33938:SF15">
    <property type="entry name" value="FERULOYL ESTERASE B-RELATED"/>
    <property type="match status" value="1"/>
</dbReference>
<reference evidence="9 10" key="1">
    <citation type="submission" date="2019-01" db="EMBL/GenBank/DDBJ databases">
        <authorList>
            <person name="Chen W.-M."/>
        </authorList>
    </citation>
    <scope>NUCLEOTIDE SEQUENCE [LARGE SCALE GENOMIC DNA]</scope>
    <source>
        <strain evidence="9 10">KYPY4</strain>
    </source>
</reference>
<keyword evidence="4 8" id="KW-0732">Signal</keyword>
<dbReference type="EMBL" id="SACR01000008">
    <property type="protein sequence ID" value="RVU43036.1"/>
    <property type="molecule type" value="Genomic_DNA"/>
</dbReference>
<dbReference type="AlphaFoldDB" id="A0A437R8B6"/>
<dbReference type="RefSeq" id="WP_128230769.1">
    <property type="nucleotide sequence ID" value="NZ_SACR01000008.1"/>
</dbReference>
<dbReference type="Proteomes" id="UP000285575">
    <property type="component" value="Unassembled WGS sequence"/>
</dbReference>
<dbReference type="InterPro" id="IPR011118">
    <property type="entry name" value="Tannase/feruloyl_esterase"/>
</dbReference>
<dbReference type="GO" id="GO:0052689">
    <property type="term" value="F:carboxylic ester hydrolase activity"/>
    <property type="evidence" value="ECO:0007669"/>
    <property type="project" value="UniProtKB-KW"/>
</dbReference>
<keyword evidence="3" id="KW-0479">Metal-binding</keyword>
<evidence type="ECO:0000256" key="1">
    <source>
        <dbReference type="ARBA" id="ARBA00006249"/>
    </source>
</evidence>
<evidence type="ECO:0000313" key="10">
    <source>
        <dbReference type="Proteomes" id="UP000285575"/>
    </source>
</evidence>
<comment type="caution">
    <text evidence="9">The sequence shown here is derived from an EMBL/GenBank/DDBJ whole genome shotgun (WGS) entry which is preliminary data.</text>
</comment>
<dbReference type="GO" id="GO:0046872">
    <property type="term" value="F:metal ion binding"/>
    <property type="evidence" value="ECO:0007669"/>
    <property type="project" value="UniProtKB-KW"/>
</dbReference>
<dbReference type="OrthoDB" id="7062032at2"/>
<proteinExistence type="inferred from homology"/>
<evidence type="ECO:0000256" key="8">
    <source>
        <dbReference type="SAM" id="SignalP"/>
    </source>
</evidence>
<keyword evidence="6" id="KW-0106">Calcium</keyword>
<evidence type="ECO:0000256" key="6">
    <source>
        <dbReference type="ARBA" id="ARBA00022837"/>
    </source>
</evidence>
<dbReference type="PANTHER" id="PTHR33938">
    <property type="entry name" value="FERULOYL ESTERASE B-RELATED"/>
    <property type="match status" value="1"/>
</dbReference>
<dbReference type="SUPFAM" id="SSF53474">
    <property type="entry name" value="alpha/beta-Hydrolases"/>
    <property type="match status" value="1"/>
</dbReference>
<evidence type="ECO:0000313" key="9">
    <source>
        <dbReference type="EMBL" id="RVU43036.1"/>
    </source>
</evidence>
<gene>
    <name evidence="9" type="ORF">EOE66_21295</name>
</gene>
<keyword evidence="7" id="KW-1015">Disulfide bond</keyword>
<keyword evidence="10" id="KW-1185">Reference proteome</keyword>
<keyword evidence="5 9" id="KW-0378">Hydrolase</keyword>
<evidence type="ECO:0000256" key="5">
    <source>
        <dbReference type="ARBA" id="ARBA00022801"/>
    </source>
</evidence>
<evidence type="ECO:0000256" key="4">
    <source>
        <dbReference type="ARBA" id="ARBA00022729"/>
    </source>
</evidence>
<sequence length="492" mass="52881">MILKSIAATLLALPLLAAAAPDCAALAGLRLPQAVIDLAVAVAQGEKLAVWRGGSPVPMPQAFCRVRGVAMPVPGSRIGFEVWLPERARWNGKFMQAGNGGTAGSVPLGSLMDGVRRGYAAAATDGGHEWPDGLDYGWAWQQPTRVVDFGWRAVQQTSQVARRVIAAAYARAPRKSYFVGCSNGGRDAMIAAQRFPKEWDGIVAGAPAMDWLGLMIGGAMLQRELTQPGAGLPPAKLPALQAAALAACGEGQSYVVRPQQCRFDPAVLRCTGAETDACLTDAQLATVRKVYGGVTDASGTRIPGQSMGGEASPGNWDFWLLRRPSNPLSGEAAAPGTPPPTSISESFFRYLVREDAAFQLGDLRDEDVLKARQRWSRDLDATDPDLRAFRARGGKLLHYHGWNDGAIPPQMSIDYRQRVAARLGNEPDDFYRLFLVPGMNHCGGGAGPWQVDWVDVLERWVERHEVPAALTALHPQTGATQILRPQAPAERP</sequence>
<organism evidence="9 10">
    <name type="scientific">Rubrivivax rivuli</name>
    <dbReference type="NCBI Taxonomy" id="1862385"/>
    <lineage>
        <taxon>Bacteria</taxon>
        <taxon>Pseudomonadati</taxon>
        <taxon>Pseudomonadota</taxon>
        <taxon>Betaproteobacteria</taxon>
        <taxon>Burkholderiales</taxon>
        <taxon>Sphaerotilaceae</taxon>
        <taxon>Rubrivivax</taxon>
    </lineage>
</organism>
<dbReference type="Pfam" id="PF07519">
    <property type="entry name" value="Tannase"/>
    <property type="match status" value="1"/>
</dbReference>
<feature type="signal peptide" evidence="8">
    <location>
        <begin position="1"/>
        <end position="19"/>
    </location>
</feature>
<protein>
    <submittedName>
        <fullName evidence="9">Tannase/feruloyl esterase family alpha/beta hydrolase</fullName>
    </submittedName>
</protein>
<feature type="chain" id="PRO_5019214695" evidence="8">
    <location>
        <begin position="20"/>
        <end position="492"/>
    </location>
</feature>